<keyword evidence="4" id="KW-1185">Reference proteome</keyword>
<comment type="caution">
    <text evidence="3">The sequence shown here is derived from an EMBL/GenBank/DDBJ whole genome shotgun (WGS) entry which is preliminary data.</text>
</comment>
<dbReference type="Pfam" id="PF00855">
    <property type="entry name" value="PWWP"/>
    <property type="match status" value="1"/>
</dbReference>
<dbReference type="EMBL" id="PITK01002715">
    <property type="protein sequence ID" value="TBU05737.1"/>
    <property type="molecule type" value="Genomic_DNA"/>
</dbReference>
<dbReference type="PROSITE" id="PS50812">
    <property type="entry name" value="PWWP"/>
    <property type="match status" value="1"/>
</dbReference>
<dbReference type="OrthoDB" id="21615at2759"/>
<evidence type="ECO:0000313" key="3">
    <source>
        <dbReference type="EMBL" id="TBU05737.1"/>
    </source>
</evidence>
<dbReference type="CDD" id="cd05162">
    <property type="entry name" value="PWWP"/>
    <property type="match status" value="1"/>
</dbReference>
<name>A0A4Q9LCX5_9MICR</name>
<dbReference type="SMART" id="SM00293">
    <property type="entry name" value="PWWP"/>
    <property type="match status" value="1"/>
</dbReference>
<evidence type="ECO:0000313" key="4">
    <source>
        <dbReference type="Proteomes" id="UP000292282"/>
    </source>
</evidence>
<feature type="region of interest" description="Disordered" evidence="1">
    <location>
        <begin position="92"/>
        <end position="123"/>
    </location>
</feature>
<accession>A0A4Q9LCX5</accession>
<evidence type="ECO:0000256" key="1">
    <source>
        <dbReference type="SAM" id="MobiDB-lite"/>
    </source>
</evidence>
<dbReference type="SUPFAM" id="SSF63748">
    <property type="entry name" value="Tudor/PWWP/MBT"/>
    <property type="match status" value="1"/>
</dbReference>
<protein>
    <submittedName>
        <fullName evidence="3">PWWP domain-containing protein</fullName>
    </submittedName>
</protein>
<proteinExistence type="predicted"/>
<dbReference type="Proteomes" id="UP000292282">
    <property type="component" value="Unassembled WGS sequence"/>
</dbReference>
<organism evidence="3 4">
    <name type="scientific">Hamiltosporidium tvaerminnensis</name>
    <dbReference type="NCBI Taxonomy" id="1176355"/>
    <lineage>
        <taxon>Eukaryota</taxon>
        <taxon>Fungi</taxon>
        <taxon>Fungi incertae sedis</taxon>
        <taxon>Microsporidia</taxon>
        <taxon>Dubosqiidae</taxon>
        <taxon>Hamiltosporidium</taxon>
    </lineage>
</organism>
<reference evidence="3 4" key="1">
    <citation type="submission" date="2017-12" db="EMBL/GenBank/DDBJ databases">
        <authorList>
            <person name="Pombert J.-F."/>
            <person name="Haag K.L."/>
            <person name="Ebert D."/>
        </authorList>
    </citation>
    <scope>NUCLEOTIDE SEQUENCE [LARGE SCALE GENOMIC DNA]</scope>
    <source>
        <strain evidence="3">IL-G-3</strain>
    </source>
</reference>
<dbReference type="Gene3D" id="2.30.30.140">
    <property type="match status" value="1"/>
</dbReference>
<feature type="domain" description="PWWP" evidence="2">
    <location>
        <begin position="4"/>
        <end position="66"/>
    </location>
</feature>
<feature type="compositionally biased region" description="Low complexity" evidence="1">
    <location>
        <begin position="112"/>
        <end position="122"/>
    </location>
</feature>
<sequence length="196" mass="23028">MFKPGDVVWSKYDEYPYWPSRIASKDVTDTLQSYNNTNLGIGVLFFGQNLTYALVEEKNICEFFENYKFYYKASNEEDFRFAIEQAKSNQNIEDPPLELPKKKKRIPKNNKENNTNSQSNTNKIKETLNNILLNYPQNTEMAENTFQELESLSSAQLKTLNIYNEVYLLSNLTFKTDPLSLKERSKNILERWNTND</sequence>
<dbReference type="AlphaFoldDB" id="A0A4Q9LCX5"/>
<dbReference type="STRING" id="1176355.A0A4Q9LCX5"/>
<dbReference type="InterPro" id="IPR000313">
    <property type="entry name" value="PWWP_dom"/>
</dbReference>
<gene>
    <name evidence="3" type="ORF">CWI38_2715p0010</name>
</gene>
<dbReference type="VEuPathDB" id="MicrosporidiaDB:CWI38_2715p0010"/>
<evidence type="ECO:0000259" key="2">
    <source>
        <dbReference type="PROSITE" id="PS50812"/>
    </source>
</evidence>